<keyword evidence="4" id="KW-1185">Reference proteome</keyword>
<feature type="transmembrane region" description="Helical" evidence="2">
    <location>
        <begin position="28"/>
        <end position="52"/>
    </location>
</feature>
<organism evidence="3 4">
    <name type="scientific">Actinomadura harenae</name>
    <dbReference type="NCBI Taxonomy" id="2483351"/>
    <lineage>
        <taxon>Bacteria</taxon>
        <taxon>Bacillati</taxon>
        <taxon>Actinomycetota</taxon>
        <taxon>Actinomycetes</taxon>
        <taxon>Streptosporangiales</taxon>
        <taxon>Thermomonosporaceae</taxon>
        <taxon>Actinomadura</taxon>
    </lineage>
</organism>
<evidence type="ECO:0000256" key="2">
    <source>
        <dbReference type="SAM" id="Phobius"/>
    </source>
</evidence>
<feature type="transmembrane region" description="Helical" evidence="2">
    <location>
        <begin position="105"/>
        <end position="125"/>
    </location>
</feature>
<keyword evidence="2" id="KW-1133">Transmembrane helix</keyword>
<feature type="transmembrane region" description="Helical" evidence="2">
    <location>
        <begin position="239"/>
        <end position="259"/>
    </location>
</feature>
<dbReference type="Proteomes" id="UP000282674">
    <property type="component" value="Unassembled WGS sequence"/>
</dbReference>
<proteinExistence type="predicted"/>
<reference evidence="3 4" key="1">
    <citation type="submission" date="2018-10" db="EMBL/GenBank/DDBJ databases">
        <title>Isolation from soil.</title>
        <authorList>
            <person name="Hu J."/>
        </authorList>
    </citation>
    <scope>NUCLEOTIDE SEQUENCE [LARGE SCALE GENOMIC DNA]</scope>
    <source>
        <strain evidence="3 4">NEAU-Ht49</strain>
    </source>
</reference>
<accession>A0A3M2M5Z4</accession>
<feature type="compositionally biased region" description="Basic and acidic residues" evidence="1">
    <location>
        <begin position="7"/>
        <end position="25"/>
    </location>
</feature>
<dbReference type="OrthoDB" id="4851474at2"/>
<feature type="transmembrane region" description="Helical" evidence="2">
    <location>
        <begin position="161"/>
        <end position="185"/>
    </location>
</feature>
<feature type="transmembrane region" description="Helical" evidence="2">
    <location>
        <begin position="192"/>
        <end position="208"/>
    </location>
</feature>
<gene>
    <name evidence="3" type="ORF">EBO15_11050</name>
</gene>
<keyword evidence="2" id="KW-0812">Transmembrane</keyword>
<comment type="caution">
    <text evidence="3">The sequence shown here is derived from an EMBL/GenBank/DDBJ whole genome shotgun (WGS) entry which is preliminary data.</text>
</comment>
<feature type="region of interest" description="Disordered" evidence="1">
    <location>
        <begin position="484"/>
        <end position="519"/>
    </location>
</feature>
<name>A0A3M2M5Z4_9ACTN</name>
<dbReference type="InterPro" id="IPR045691">
    <property type="entry name" value="DUF6056"/>
</dbReference>
<feature type="compositionally biased region" description="Pro residues" evidence="1">
    <location>
        <begin position="494"/>
        <end position="513"/>
    </location>
</feature>
<evidence type="ECO:0000313" key="4">
    <source>
        <dbReference type="Proteomes" id="UP000282674"/>
    </source>
</evidence>
<protein>
    <submittedName>
        <fullName evidence="3">Uncharacterized protein</fullName>
    </submittedName>
</protein>
<feature type="compositionally biased region" description="Low complexity" evidence="1">
    <location>
        <begin position="484"/>
        <end position="493"/>
    </location>
</feature>
<dbReference type="AlphaFoldDB" id="A0A3M2M5Z4"/>
<dbReference type="Pfam" id="PF19528">
    <property type="entry name" value="DUF6056"/>
    <property type="match status" value="1"/>
</dbReference>
<sequence length="519" mass="54488">MANIVERTPRTSRRNDTGDSPADSRRPAVMAASALLVAFVAATGVLCFLGTFTRPAADDFRFIVLERRDGVFGPAEYLYTTLTGRVGNGLFAGLVYLSPEWGLKLTPVVALLALALAATLLTRAVLGRSWGGHTHPLAAPLAGLGTAVLALATQPRSYDTLYWPAGAITYTFPPALVTGLIAVALLARSRRARLWTGVAAMPLGVLLGATSGTISAAVLILLVLAGVGHLLFVRRPTRLPAAGVLFGASTMAGAVIVLTSPGHARSLRLRPHGEPLFGGRVMADSVASTHQALAHLATDMALPAAAAVGVLVCLLARPHRPLPAGRLLFALVAGAAGVLALTFAVMWELRVGWGHDGWTFYRAWFVFRYAAVLVAAFYGFAAADIVRRMRFQADGPRTVACAVCLALVAAAFTGHAARLQSMARSMADRATAFDDQTARVERAGRAGARTAVIGPLPIEELAVPFVHGRPSPWATAYYGLTPARATPARATPTRPTPTRPAPARPTPARPTPVRPAGGR</sequence>
<dbReference type="EMBL" id="RFFG01000015">
    <property type="protein sequence ID" value="RMI45097.1"/>
    <property type="molecule type" value="Genomic_DNA"/>
</dbReference>
<feature type="region of interest" description="Disordered" evidence="1">
    <location>
        <begin position="1"/>
        <end position="25"/>
    </location>
</feature>
<feature type="transmembrane region" description="Helical" evidence="2">
    <location>
        <begin position="327"/>
        <end position="347"/>
    </location>
</feature>
<feature type="transmembrane region" description="Helical" evidence="2">
    <location>
        <begin position="398"/>
        <end position="417"/>
    </location>
</feature>
<feature type="transmembrane region" description="Helical" evidence="2">
    <location>
        <begin position="367"/>
        <end position="386"/>
    </location>
</feature>
<dbReference type="RefSeq" id="WP_122194240.1">
    <property type="nucleotide sequence ID" value="NZ_JBHSKC010000001.1"/>
</dbReference>
<keyword evidence="2" id="KW-0472">Membrane</keyword>
<evidence type="ECO:0000256" key="1">
    <source>
        <dbReference type="SAM" id="MobiDB-lite"/>
    </source>
</evidence>
<feature type="transmembrane region" description="Helical" evidence="2">
    <location>
        <begin position="137"/>
        <end position="155"/>
    </location>
</feature>
<evidence type="ECO:0000313" key="3">
    <source>
        <dbReference type="EMBL" id="RMI45097.1"/>
    </source>
</evidence>
<feature type="transmembrane region" description="Helical" evidence="2">
    <location>
        <begin position="214"/>
        <end position="232"/>
    </location>
</feature>
<feature type="transmembrane region" description="Helical" evidence="2">
    <location>
        <begin position="292"/>
        <end position="315"/>
    </location>
</feature>